<evidence type="ECO:0000313" key="9">
    <source>
        <dbReference type="Proteomes" id="UP000231192"/>
    </source>
</evidence>
<evidence type="ECO:0000256" key="4">
    <source>
        <dbReference type="ARBA" id="ARBA00022801"/>
    </source>
</evidence>
<dbReference type="Pfam" id="PF00825">
    <property type="entry name" value="Ribonuclease_P"/>
    <property type="match status" value="1"/>
</dbReference>
<proteinExistence type="inferred from homology"/>
<dbReference type="GO" id="GO:0030677">
    <property type="term" value="C:ribonuclease P complex"/>
    <property type="evidence" value="ECO:0007669"/>
    <property type="project" value="TreeGrafter"/>
</dbReference>
<comment type="catalytic activity">
    <reaction evidence="6">
        <text>Endonucleolytic cleavage of RNA, removing 5'-extranucleotides from tRNA precursor.</text>
        <dbReference type="EC" id="3.1.26.5"/>
    </reaction>
</comment>
<keyword evidence="2 6" id="KW-0540">Nuclease</keyword>
<reference evidence="9" key="1">
    <citation type="submission" date="2017-09" db="EMBL/GenBank/DDBJ databases">
        <title>Depth-based differentiation of microbial function through sediment-hosted aquifers and enrichment of novel symbionts in the deep terrestrial subsurface.</title>
        <authorList>
            <person name="Probst A.J."/>
            <person name="Ladd B."/>
            <person name="Jarett J.K."/>
            <person name="Geller-Mcgrath D.E."/>
            <person name="Sieber C.M.K."/>
            <person name="Emerson J.B."/>
            <person name="Anantharaman K."/>
            <person name="Thomas B.C."/>
            <person name="Malmstrom R."/>
            <person name="Stieglmeier M."/>
            <person name="Klingl A."/>
            <person name="Woyke T."/>
            <person name="Ryan C.M."/>
            <person name="Banfield J.F."/>
        </authorList>
    </citation>
    <scope>NUCLEOTIDE SEQUENCE [LARGE SCALE GENOMIC DNA]</scope>
</reference>
<dbReference type="InterPro" id="IPR014721">
    <property type="entry name" value="Ribsml_uS5_D2-typ_fold_subgr"/>
</dbReference>
<evidence type="ECO:0000256" key="3">
    <source>
        <dbReference type="ARBA" id="ARBA00022759"/>
    </source>
</evidence>
<dbReference type="AlphaFoldDB" id="A0A2H0UCM2"/>
<evidence type="ECO:0000256" key="2">
    <source>
        <dbReference type="ARBA" id="ARBA00022722"/>
    </source>
</evidence>
<protein>
    <recommendedName>
        <fullName evidence="6 7">Ribonuclease P protein component</fullName>
        <shortName evidence="6">RNase P protein</shortName>
        <shortName evidence="6">RNaseP protein</shortName>
        <ecNumber evidence="6 7">3.1.26.5</ecNumber>
    </recommendedName>
    <alternativeName>
        <fullName evidence="6">Protein C5</fullName>
    </alternativeName>
</protein>
<organism evidence="8 9">
    <name type="scientific">Candidatus Kaiserbacteria bacterium CG10_big_fil_rev_8_21_14_0_10_51_14</name>
    <dbReference type="NCBI Taxonomy" id="1974610"/>
    <lineage>
        <taxon>Bacteria</taxon>
        <taxon>Candidatus Kaiseribacteriota</taxon>
    </lineage>
</organism>
<keyword evidence="1 6" id="KW-0819">tRNA processing</keyword>
<dbReference type="Gene3D" id="3.30.230.10">
    <property type="match status" value="1"/>
</dbReference>
<evidence type="ECO:0000256" key="5">
    <source>
        <dbReference type="ARBA" id="ARBA00022884"/>
    </source>
</evidence>
<comment type="caution">
    <text evidence="8">The sequence shown here is derived from an EMBL/GenBank/DDBJ whole genome shotgun (WGS) entry which is preliminary data.</text>
</comment>
<dbReference type="PANTHER" id="PTHR33992:SF1">
    <property type="entry name" value="RIBONUCLEASE P PROTEIN COMPONENT"/>
    <property type="match status" value="1"/>
</dbReference>
<dbReference type="InterPro" id="IPR020568">
    <property type="entry name" value="Ribosomal_Su5_D2-typ_SF"/>
</dbReference>
<dbReference type="Proteomes" id="UP000231192">
    <property type="component" value="Unassembled WGS sequence"/>
</dbReference>
<comment type="subunit">
    <text evidence="6">Consists of a catalytic RNA component (M1 or rnpB) and a protein subunit.</text>
</comment>
<evidence type="ECO:0000256" key="6">
    <source>
        <dbReference type="HAMAP-Rule" id="MF_00227"/>
    </source>
</evidence>
<dbReference type="EC" id="3.1.26.5" evidence="6 7"/>
<evidence type="ECO:0000256" key="7">
    <source>
        <dbReference type="NCBIfam" id="TIGR00188"/>
    </source>
</evidence>
<dbReference type="NCBIfam" id="TIGR00188">
    <property type="entry name" value="rnpA"/>
    <property type="match status" value="1"/>
</dbReference>
<dbReference type="GO" id="GO:0042781">
    <property type="term" value="F:3'-tRNA processing endoribonuclease activity"/>
    <property type="evidence" value="ECO:0007669"/>
    <property type="project" value="TreeGrafter"/>
</dbReference>
<dbReference type="GO" id="GO:0000049">
    <property type="term" value="F:tRNA binding"/>
    <property type="evidence" value="ECO:0007669"/>
    <property type="project" value="UniProtKB-UniRule"/>
</dbReference>
<keyword evidence="4 6" id="KW-0378">Hydrolase</keyword>
<comment type="similarity">
    <text evidence="6">Belongs to the RnpA family.</text>
</comment>
<dbReference type="GO" id="GO:0004526">
    <property type="term" value="F:ribonuclease P activity"/>
    <property type="evidence" value="ECO:0007669"/>
    <property type="project" value="UniProtKB-UniRule"/>
</dbReference>
<name>A0A2H0UCM2_9BACT</name>
<dbReference type="PANTHER" id="PTHR33992">
    <property type="entry name" value="RIBONUCLEASE P PROTEIN COMPONENT"/>
    <property type="match status" value="1"/>
</dbReference>
<gene>
    <name evidence="6 8" type="primary">rnpA</name>
    <name evidence="8" type="ORF">COU18_00255</name>
</gene>
<accession>A0A2H0UCM2</accession>
<evidence type="ECO:0000313" key="8">
    <source>
        <dbReference type="EMBL" id="PIR84174.1"/>
    </source>
</evidence>
<dbReference type="HAMAP" id="MF_00227">
    <property type="entry name" value="RNase_P"/>
    <property type="match status" value="1"/>
</dbReference>
<sequence>MPKKYRLSRAEFLRLPKTGSKRVHGQYFTLTLSALTGEGPKSACVVSKKIAARAVDRNRIQRRCREVVRSYIGQIEQPIALVFYGKRGAGAASFADTKKDIENLLANVRPLA</sequence>
<dbReference type="GO" id="GO:0001682">
    <property type="term" value="P:tRNA 5'-leader removal"/>
    <property type="evidence" value="ECO:0007669"/>
    <property type="project" value="UniProtKB-UniRule"/>
</dbReference>
<evidence type="ECO:0000256" key="1">
    <source>
        <dbReference type="ARBA" id="ARBA00022694"/>
    </source>
</evidence>
<keyword evidence="5 6" id="KW-0694">RNA-binding</keyword>
<dbReference type="EMBL" id="PFBK01000002">
    <property type="protein sequence ID" value="PIR84174.1"/>
    <property type="molecule type" value="Genomic_DNA"/>
</dbReference>
<comment type="function">
    <text evidence="6">RNaseP catalyzes the removal of the 5'-leader sequence from pre-tRNA to produce the mature 5'-terminus. It can also cleave other RNA substrates such as 4.5S RNA. The protein component plays an auxiliary but essential role in vivo by binding to the 5'-leader sequence and broadening the substrate specificity of the ribozyme.</text>
</comment>
<keyword evidence="3 6" id="KW-0255">Endonuclease</keyword>
<dbReference type="SUPFAM" id="SSF54211">
    <property type="entry name" value="Ribosomal protein S5 domain 2-like"/>
    <property type="match status" value="1"/>
</dbReference>
<dbReference type="InterPro" id="IPR000100">
    <property type="entry name" value="RNase_P"/>
</dbReference>